<evidence type="ECO:0000259" key="2">
    <source>
        <dbReference type="Pfam" id="PF13480"/>
    </source>
</evidence>
<evidence type="ECO:0000313" key="3">
    <source>
        <dbReference type="EMBL" id="BDI04569.1"/>
    </source>
</evidence>
<protein>
    <recommendedName>
        <fullName evidence="2">BioF2-like acetyltransferase domain-containing protein</fullName>
    </recommendedName>
</protein>
<name>A0ABM7YJT8_9BURK</name>
<dbReference type="RefSeq" id="WP_251972682.1">
    <property type="nucleotide sequence ID" value="NZ_AP025730.1"/>
</dbReference>
<dbReference type="Proteomes" id="UP001057498">
    <property type="component" value="Chromosome"/>
</dbReference>
<sequence>MTDDALLPPCQVRLCDLPPLDQLEVEWRELQARGQGSFFTTWDWIGPWLACLPPDCPPRLARAQRDDGQLLGLAIVVERRHRRFGFLPVRAWHLHETGRADCDALTIEYNGCLTAAQDAGAIEQAMLMALMEGSGAPDELRVSGANALPAALPATLQMRSIPHLSFYVDLEAIRASGKDYLGFLKQRQRYLVRKSLKRLGEPQPLRLVPASTPAQARHFLAEMMRLHTSYWEAKGEPGAFGSDFQRRFHTLAVERGVPSGAVALLAAMRGEQVIGYFYYFCHGGWVHYYQSGIDYDQLDGSESPGLAAHALAIEHFRAAGFQVYDFMTGDLQYKRTLATHDMPLHWLVLQQCNAKMRLEDWLLRQAKAGRARWRQWQEQRQQARRQRQEAPAQEADVAPMPPAPPASNAAPRG</sequence>
<keyword evidence="4" id="KW-1185">Reference proteome</keyword>
<gene>
    <name evidence="3" type="ORF">CATMQ487_15390</name>
</gene>
<dbReference type="InterPro" id="IPR016181">
    <property type="entry name" value="Acyl_CoA_acyltransferase"/>
</dbReference>
<dbReference type="EMBL" id="AP025730">
    <property type="protein sequence ID" value="BDI04569.1"/>
    <property type="molecule type" value="Genomic_DNA"/>
</dbReference>
<dbReference type="Pfam" id="PF13480">
    <property type="entry name" value="Acetyltransf_6"/>
    <property type="match status" value="1"/>
</dbReference>
<accession>A0ABM7YJT8</accession>
<evidence type="ECO:0000313" key="4">
    <source>
        <dbReference type="Proteomes" id="UP001057498"/>
    </source>
</evidence>
<feature type="region of interest" description="Disordered" evidence="1">
    <location>
        <begin position="374"/>
        <end position="413"/>
    </location>
</feature>
<organism evidence="3 4">
    <name type="scientific">Sphaerotilus microaerophilus</name>
    <dbReference type="NCBI Taxonomy" id="2914710"/>
    <lineage>
        <taxon>Bacteria</taxon>
        <taxon>Pseudomonadati</taxon>
        <taxon>Pseudomonadota</taxon>
        <taxon>Betaproteobacteria</taxon>
        <taxon>Burkholderiales</taxon>
        <taxon>Sphaerotilaceae</taxon>
        <taxon>Sphaerotilus</taxon>
    </lineage>
</organism>
<reference evidence="3" key="1">
    <citation type="submission" date="2022-04" db="EMBL/GenBank/DDBJ databases">
        <title>Whole genome sequence of Sphaerotilus sp. FB-5.</title>
        <authorList>
            <person name="Takeda M."/>
            <person name="Narihara S."/>
            <person name="Akimoto M."/>
            <person name="Akimoto R."/>
            <person name="Nishiyashiki S."/>
            <person name="Murakami T."/>
        </authorList>
    </citation>
    <scope>NUCLEOTIDE SEQUENCE</scope>
    <source>
        <strain evidence="3">FB-5</strain>
    </source>
</reference>
<feature type="domain" description="BioF2-like acetyltransferase" evidence="2">
    <location>
        <begin position="187"/>
        <end position="335"/>
    </location>
</feature>
<dbReference type="SUPFAM" id="SSF55729">
    <property type="entry name" value="Acyl-CoA N-acyltransferases (Nat)"/>
    <property type="match status" value="1"/>
</dbReference>
<evidence type="ECO:0000256" key="1">
    <source>
        <dbReference type="SAM" id="MobiDB-lite"/>
    </source>
</evidence>
<proteinExistence type="predicted"/>
<dbReference type="InterPro" id="IPR038740">
    <property type="entry name" value="BioF2-like_GNAT_dom"/>
</dbReference>
<feature type="compositionally biased region" description="Low complexity" evidence="1">
    <location>
        <begin position="389"/>
        <end position="398"/>
    </location>
</feature>
<dbReference type="Gene3D" id="3.40.630.30">
    <property type="match status" value="1"/>
</dbReference>